<evidence type="ECO:0000313" key="1">
    <source>
        <dbReference type="EMBL" id="KAL3428333.1"/>
    </source>
</evidence>
<reference evidence="1 2" key="1">
    <citation type="submission" date="2024-06" db="EMBL/GenBank/DDBJ databases">
        <title>Complete genome of Phlyctema vagabunda strain 19-DSS-EL-015.</title>
        <authorList>
            <person name="Fiorenzani C."/>
        </authorList>
    </citation>
    <scope>NUCLEOTIDE SEQUENCE [LARGE SCALE GENOMIC DNA]</scope>
    <source>
        <strain evidence="1 2">19-DSS-EL-015</strain>
    </source>
</reference>
<sequence>MLGSVPQINKNNIPASPKSHQQPTNIPTTKSLPCVTKSSILGEGICVYSAPSYSPCSFAEGLYLRAKINFQNPFITKHLFSMLYEATVHEVWGYILLLDLVLFCAGDALVEDGVASEFLSKWRGIMP</sequence>
<evidence type="ECO:0000313" key="2">
    <source>
        <dbReference type="Proteomes" id="UP001629113"/>
    </source>
</evidence>
<dbReference type="EMBL" id="JBFCZG010000001">
    <property type="protein sequence ID" value="KAL3428333.1"/>
    <property type="molecule type" value="Genomic_DNA"/>
</dbReference>
<dbReference type="Proteomes" id="UP001629113">
    <property type="component" value="Unassembled WGS sequence"/>
</dbReference>
<organism evidence="1 2">
    <name type="scientific">Phlyctema vagabunda</name>
    <dbReference type="NCBI Taxonomy" id="108571"/>
    <lineage>
        <taxon>Eukaryota</taxon>
        <taxon>Fungi</taxon>
        <taxon>Dikarya</taxon>
        <taxon>Ascomycota</taxon>
        <taxon>Pezizomycotina</taxon>
        <taxon>Leotiomycetes</taxon>
        <taxon>Helotiales</taxon>
        <taxon>Dermateaceae</taxon>
        <taxon>Phlyctema</taxon>
    </lineage>
</organism>
<proteinExistence type="predicted"/>
<keyword evidence="2" id="KW-1185">Reference proteome</keyword>
<comment type="caution">
    <text evidence="1">The sequence shown here is derived from an EMBL/GenBank/DDBJ whole genome shotgun (WGS) entry which is preliminary data.</text>
</comment>
<gene>
    <name evidence="1" type="ORF">PVAG01_01842</name>
</gene>
<name>A0ABR4PYS5_9HELO</name>
<accession>A0ABR4PYS5</accession>
<protein>
    <submittedName>
        <fullName evidence="1">Uncharacterized protein</fullName>
    </submittedName>
</protein>